<dbReference type="PROSITE" id="PS50893">
    <property type="entry name" value="ABC_TRANSPORTER_2"/>
    <property type="match status" value="1"/>
</dbReference>
<dbReference type="InterPro" id="IPR015856">
    <property type="entry name" value="ABC_transpr_CbiO/EcfA_su"/>
</dbReference>
<organism evidence="5 6">
    <name type="scientific">Alienimonas californiensis</name>
    <dbReference type="NCBI Taxonomy" id="2527989"/>
    <lineage>
        <taxon>Bacteria</taxon>
        <taxon>Pseudomonadati</taxon>
        <taxon>Planctomycetota</taxon>
        <taxon>Planctomycetia</taxon>
        <taxon>Planctomycetales</taxon>
        <taxon>Planctomycetaceae</taxon>
        <taxon>Alienimonas</taxon>
    </lineage>
</organism>
<dbReference type="AlphaFoldDB" id="A0A517P4W1"/>
<gene>
    <name evidence="5" type="primary">ylmA</name>
    <name evidence="5" type="ORF">CA12_04860</name>
</gene>
<dbReference type="PANTHER" id="PTHR43553">
    <property type="entry name" value="HEAVY METAL TRANSPORTER"/>
    <property type="match status" value="1"/>
</dbReference>
<dbReference type="InterPro" id="IPR003439">
    <property type="entry name" value="ABC_transporter-like_ATP-bd"/>
</dbReference>
<dbReference type="Pfam" id="PF00005">
    <property type="entry name" value="ABC_tran"/>
    <property type="match status" value="1"/>
</dbReference>
<dbReference type="SMART" id="SM00382">
    <property type="entry name" value="AAA"/>
    <property type="match status" value="1"/>
</dbReference>
<dbReference type="PANTHER" id="PTHR43553:SF3">
    <property type="entry name" value="ABC TRANSPORTER ATP-BINDING PROTEIN MODF"/>
    <property type="match status" value="1"/>
</dbReference>
<dbReference type="KEGG" id="acaf:CA12_04860"/>
<dbReference type="InterPro" id="IPR050095">
    <property type="entry name" value="ECF_ABC_transporter_ATP-bd"/>
</dbReference>
<name>A0A517P4W1_9PLAN</name>
<dbReference type="GO" id="GO:0042626">
    <property type="term" value="F:ATPase-coupled transmembrane transporter activity"/>
    <property type="evidence" value="ECO:0007669"/>
    <property type="project" value="TreeGrafter"/>
</dbReference>
<dbReference type="Gene3D" id="3.40.50.300">
    <property type="entry name" value="P-loop containing nucleotide triphosphate hydrolases"/>
    <property type="match status" value="1"/>
</dbReference>
<dbReference type="EC" id="3.6.3.-" evidence="5"/>
<keyword evidence="5" id="KW-0378">Hydrolase</keyword>
<keyword evidence="6" id="KW-1185">Reference proteome</keyword>
<evidence type="ECO:0000313" key="6">
    <source>
        <dbReference type="Proteomes" id="UP000318741"/>
    </source>
</evidence>
<keyword evidence="1" id="KW-0813">Transport</keyword>
<accession>A0A517P4W1</accession>
<reference evidence="5 6" key="1">
    <citation type="submission" date="2019-02" db="EMBL/GenBank/DDBJ databases">
        <title>Deep-cultivation of Planctomycetes and their phenomic and genomic characterization uncovers novel biology.</title>
        <authorList>
            <person name="Wiegand S."/>
            <person name="Jogler M."/>
            <person name="Boedeker C."/>
            <person name="Pinto D."/>
            <person name="Vollmers J."/>
            <person name="Rivas-Marin E."/>
            <person name="Kohn T."/>
            <person name="Peeters S.H."/>
            <person name="Heuer A."/>
            <person name="Rast P."/>
            <person name="Oberbeckmann S."/>
            <person name="Bunk B."/>
            <person name="Jeske O."/>
            <person name="Meyerdierks A."/>
            <person name="Storesund J.E."/>
            <person name="Kallscheuer N."/>
            <person name="Luecker S."/>
            <person name="Lage O.M."/>
            <person name="Pohl T."/>
            <person name="Merkel B.J."/>
            <person name="Hornburger P."/>
            <person name="Mueller R.-W."/>
            <person name="Bruemmer F."/>
            <person name="Labrenz M."/>
            <person name="Spormann A.M."/>
            <person name="Op den Camp H."/>
            <person name="Overmann J."/>
            <person name="Amann R."/>
            <person name="Jetten M.S.M."/>
            <person name="Mascher T."/>
            <person name="Medema M.H."/>
            <person name="Devos D.P."/>
            <person name="Kaster A.-K."/>
            <person name="Ovreas L."/>
            <person name="Rohde M."/>
            <person name="Galperin M.Y."/>
            <person name="Jogler C."/>
        </authorList>
    </citation>
    <scope>NUCLEOTIDE SEQUENCE [LARGE SCALE GENOMIC DNA]</scope>
    <source>
        <strain evidence="5 6">CA12</strain>
    </source>
</reference>
<evidence type="ECO:0000256" key="2">
    <source>
        <dbReference type="ARBA" id="ARBA00022741"/>
    </source>
</evidence>
<dbReference type="InterPro" id="IPR003593">
    <property type="entry name" value="AAA+_ATPase"/>
</dbReference>
<evidence type="ECO:0000256" key="1">
    <source>
        <dbReference type="ARBA" id="ARBA00022448"/>
    </source>
</evidence>
<dbReference type="CDD" id="cd03225">
    <property type="entry name" value="ABC_cobalt_CbiO_domain1"/>
    <property type="match status" value="1"/>
</dbReference>
<dbReference type="GO" id="GO:0016887">
    <property type="term" value="F:ATP hydrolysis activity"/>
    <property type="evidence" value="ECO:0007669"/>
    <property type="project" value="InterPro"/>
</dbReference>
<keyword evidence="3 5" id="KW-0067">ATP-binding</keyword>
<feature type="domain" description="ABC transporter" evidence="4">
    <location>
        <begin position="13"/>
        <end position="262"/>
    </location>
</feature>
<evidence type="ECO:0000256" key="3">
    <source>
        <dbReference type="ARBA" id="ARBA00022840"/>
    </source>
</evidence>
<sequence>MSDATRPAAPPAIQFENVTLHRGGTLILDGVSGRIGGGETVALLGANGSGKTTLSRVMLGQMWPSEGVVHVLGERLGRTELRKLRRRIGVVNGATDLGPGELRRTGAIVDARLDAVSAVCTGFFATVSQFEKPTEEQRDAAAELLRIVGLGHRLSHPLLKLSTGEQRRAVLARALVTKPELVILDEPTAGLDLPGREQLLAALADLRAARPRPTILLITHHVEEIPGDAERVWLMQAGRLTHDGPPAEVLQNDALSAAFGCDVRVSHDHGRYWVQVAANPWAGARAAVGT</sequence>
<dbReference type="GO" id="GO:0005524">
    <property type="term" value="F:ATP binding"/>
    <property type="evidence" value="ECO:0007669"/>
    <property type="project" value="UniProtKB-KW"/>
</dbReference>
<evidence type="ECO:0000259" key="4">
    <source>
        <dbReference type="PROSITE" id="PS50893"/>
    </source>
</evidence>
<evidence type="ECO:0000313" key="5">
    <source>
        <dbReference type="EMBL" id="QDT14413.1"/>
    </source>
</evidence>
<protein>
    <submittedName>
        <fullName evidence="5">Putative ABC transporter ATP-binding protein YlmA</fullName>
        <ecNumber evidence="5">3.6.3.-</ecNumber>
    </submittedName>
</protein>
<dbReference type="GO" id="GO:0043190">
    <property type="term" value="C:ATP-binding cassette (ABC) transporter complex"/>
    <property type="evidence" value="ECO:0007669"/>
    <property type="project" value="TreeGrafter"/>
</dbReference>
<dbReference type="EMBL" id="CP036265">
    <property type="protein sequence ID" value="QDT14413.1"/>
    <property type="molecule type" value="Genomic_DNA"/>
</dbReference>
<dbReference type="Proteomes" id="UP000318741">
    <property type="component" value="Chromosome"/>
</dbReference>
<proteinExistence type="predicted"/>
<dbReference type="RefSeq" id="WP_165700511.1">
    <property type="nucleotide sequence ID" value="NZ_CP036265.1"/>
</dbReference>
<dbReference type="InterPro" id="IPR027417">
    <property type="entry name" value="P-loop_NTPase"/>
</dbReference>
<dbReference type="SUPFAM" id="SSF52540">
    <property type="entry name" value="P-loop containing nucleoside triphosphate hydrolases"/>
    <property type="match status" value="1"/>
</dbReference>
<keyword evidence="2" id="KW-0547">Nucleotide-binding</keyword>